<evidence type="ECO:0008006" key="10">
    <source>
        <dbReference type="Google" id="ProtNLM"/>
    </source>
</evidence>
<dbReference type="SUPFAM" id="SSF54786">
    <property type="entry name" value="YcfA/nrd intein domain"/>
    <property type="match status" value="1"/>
</dbReference>
<dbReference type="KEGG" id="salq:SYNTR_1145"/>
<evidence type="ECO:0000256" key="6">
    <source>
        <dbReference type="ARBA" id="ARBA00022884"/>
    </source>
</evidence>
<dbReference type="PANTHER" id="PTHR34873">
    <property type="entry name" value="SSR1766 PROTEIN"/>
    <property type="match status" value="1"/>
</dbReference>
<gene>
    <name evidence="8" type="ORF">SYNTR_1145</name>
</gene>
<proteinExistence type="inferred from homology"/>
<comment type="similarity">
    <text evidence="1">Belongs to the HicA mRNA interferase family.</text>
</comment>
<dbReference type="GO" id="GO:0016787">
    <property type="term" value="F:hydrolase activity"/>
    <property type="evidence" value="ECO:0007669"/>
    <property type="project" value="UniProtKB-KW"/>
</dbReference>
<dbReference type="InterPro" id="IPR012933">
    <property type="entry name" value="HicA_mRNA_interferase"/>
</dbReference>
<dbReference type="RefSeq" id="WP_156203607.1">
    <property type="nucleotide sequence ID" value="NZ_CP046457.1"/>
</dbReference>
<dbReference type="GO" id="GO:0003729">
    <property type="term" value="F:mRNA binding"/>
    <property type="evidence" value="ECO:0007669"/>
    <property type="project" value="InterPro"/>
</dbReference>
<evidence type="ECO:0000256" key="7">
    <source>
        <dbReference type="ARBA" id="ARBA00023016"/>
    </source>
</evidence>
<evidence type="ECO:0000313" key="9">
    <source>
        <dbReference type="Proteomes" id="UP000426444"/>
    </source>
</evidence>
<sequence length="66" mass="7648">MKSFSSREILAILQANDWYIDSQKGSHIHLKHKDKKEKVTVPHPKKDLPHRTIKSIFKQAGINLSE</sequence>
<dbReference type="OrthoDB" id="9811409at2"/>
<keyword evidence="4" id="KW-0255">Endonuclease</keyword>
<dbReference type="AlphaFoldDB" id="A0A6I6DA81"/>
<dbReference type="GO" id="GO:0004519">
    <property type="term" value="F:endonuclease activity"/>
    <property type="evidence" value="ECO:0007669"/>
    <property type="project" value="UniProtKB-KW"/>
</dbReference>
<protein>
    <recommendedName>
        <fullName evidence="10">YcfA family protein</fullName>
    </recommendedName>
</protein>
<evidence type="ECO:0000256" key="5">
    <source>
        <dbReference type="ARBA" id="ARBA00022801"/>
    </source>
</evidence>
<evidence type="ECO:0000256" key="4">
    <source>
        <dbReference type="ARBA" id="ARBA00022759"/>
    </source>
</evidence>
<keyword evidence="5" id="KW-0378">Hydrolase</keyword>
<evidence type="ECO:0000313" key="8">
    <source>
        <dbReference type="EMBL" id="QGT99738.1"/>
    </source>
</evidence>
<keyword evidence="3" id="KW-0540">Nuclease</keyword>
<dbReference type="Pfam" id="PF07927">
    <property type="entry name" value="HicA_toxin"/>
    <property type="match status" value="1"/>
</dbReference>
<keyword evidence="7" id="KW-0346">Stress response</keyword>
<name>A0A6I6DA81_9FIRM</name>
<organism evidence="8 9">
    <name type="scientific">Candidatus Syntrophocurvum alkaliphilum</name>
    <dbReference type="NCBI Taxonomy" id="2293317"/>
    <lineage>
        <taxon>Bacteria</taxon>
        <taxon>Bacillati</taxon>
        <taxon>Bacillota</taxon>
        <taxon>Clostridia</taxon>
        <taxon>Eubacteriales</taxon>
        <taxon>Syntrophomonadaceae</taxon>
        <taxon>Candidatus Syntrophocurvum</taxon>
    </lineage>
</organism>
<dbReference type="PANTHER" id="PTHR34873:SF3">
    <property type="entry name" value="ADDICTION MODULE TOXIN, HICA FAMILY"/>
    <property type="match status" value="1"/>
</dbReference>
<evidence type="ECO:0000256" key="3">
    <source>
        <dbReference type="ARBA" id="ARBA00022722"/>
    </source>
</evidence>
<evidence type="ECO:0000256" key="2">
    <source>
        <dbReference type="ARBA" id="ARBA00022649"/>
    </source>
</evidence>
<reference evidence="9" key="1">
    <citation type="journal article" date="2019" name="Microbiology">
        <title>Complete Genome Sequence of an Uncultured Bacterium of the Candidate Phylum Bipolaricaulota.</title>
        <authorList>
            <person name="Kadnikov V.V."/>
            <person name="Mardanov A.V."/>
            <person name="Beletsky A.V."/>
            <person name="Frank Y.A."/>
            <person name="Karnachuk O.V."/>
            <person name="Ravin N.V."/>
        </authorList>
    </citation>
    <scope>NUCLEOTIDE SEQUENCE [LARGE SCALE GENOMIC DNA]</scope>
</reference>
<keyword evidence="2" id="KW-1277">Toxin-antitoxin system</keyword>
<dbReference type="EMBL" id="CP046457">
    <property type="protein sequence ID" value="QGT99738.1"/>
    <property type="molecule type" value="Genomic_DNA"/>
</dbReference>
<keyword evidence="9" id="KW-1185">Reference proteome</keyword>
<dbReference type="InterPro" id="IPR038570">
    <property type="entry name" value="HicA_sf"/>
</dbReference>
<evidence type="ECO:0000256" key="1">
    <source>
        <dbReference type="ARBA" id="ARBA00006620"/>
    </source>
</evidence>
<keyword evidence="6" id="KW-0694">RNA-binding</keyword>
<dbReference type="Proteomes" id="UP000426444">
    <property type="component" value="Chromosome"/>
</dbReference>
<accession>A0A6I6DA81</accession>
<dbReference type="Gene3D" id="3.30.920.30">
    <property type="entry name" value="Hypothetical protein"/>
    <property type="match status" value="1"/>
</dbReference>